<dbReference type="SUPFAM" id="SSF55729">
    <property type="entry name" value="Acyl-CoA N-acyltransferases (Nat)"/>
    <property type="match status" value="1"/>
</dbReference>
<accession>A0ABZ0PK33</accession>
<dbReference type="Proteomes" id="UP001305521">
    <property type="component" value="Chromosome"/>
</dbReference>
<evidence type="ECO:0000313" key="3">
    <source>
        <dbReference type="Proteomes" id="UP001305521"/>
    </source>
</evidence>
<evidence type="ECO:0000313" key="2">
    <source>
        <dbReference type="EMBL" id="WPB86089.1"/>
    </source>
</evidence>
<gene>
    <name evidence="2" type="ORF">R9Z33_04270</name>
</gene>
<evidence type="ECO:0000259" key="1">
    <source>
        <dbReference type="PROSITE" id="PS51186"/>
    </source>
</evidence>
<protein>
    <submittedName>
        <fullName evidence="2">GNAT family N-acetyltransferase</fullName>
    </submittedName>
</protein>
<organism evidence="2 3">
    <name type="scientific">Sediminicoccus rosea</name>
    <dbReference type="NCBI Taxonomy" id="1225128"/>
    <lineage>
        <taxon>Bacteria</taxon>
        <taxon>Pseudomonadati</taxon>
        <taxon>Pseudomonadota</taxon>
        <taxon>Alphaproteobacteria</taxon>
        <taxon>Acetobacterales</taxon>
        <taxon>Roseomonadaceae</taxon>
        <taxon>Sediminicoccus</taxon>
    </lineage>
</organism>
<sequence length="149" mass="16800">MTRIILSEADETPLPAVLSKGFEAFNGPFVGEHGYKPLRLMVFRDGEDAPAGGIHAHCYAAWLHVLMVFLPEDLRRGGLGTRLFDRIEAEAMARGCVGAYLDTLSWQARPFYEKRGYTLFGTLPDSPPGHSRYFMMKRFARETKEPPHV</sequence>
<dbReference type="Gene3D" id="3.40.630.30">
    <property type="match status" value="1"/>
</dbReference>
<reference evidence="2 3" key="1">
    <citation type="submission" date="2023-11" db="EMBL/GenBank/DDBJ databases">
        <title>Arctic aerobic anoxygenic photoheterotroph Sediminicoccus rosea KRV36 adapts its photosynthesis to long days of polar summer.</title>
        <authorList>
            <person name="Tomasch J."/>
            <person name="Kopejtka K."/>
            <person name="Bily T."/>
            <person name="Gardiner A.T."/>
            <person name="Gardian Z."/>
            <person name="Shivaramu S."/>
            <person name="Koblizek M."/>
            <person name="Engelhardt F."/>
            <person name="Kaftan D."/>
        </authorList>
    </citation>
    <scope>NUCLEOTIDE SEQUENCE [LARGE SCALE GENOMIC DNA]</scope>
    <source>
        <strain evidence="2 3">R-30</strain>
    </source>
</reference>
<proteinExistence type="predicted"/>
<dbReference type="Pfam" id="PF00583">
    <property type="entry name" value="Acetyltransf_1"/>
    <property type="match status" value="1"/>
</dbReference>
<dbReference type="RefSeq" id="WP_318650066.1">
    <property type="nucleotide sequence ID" value="NZ_CP137852.1"/>
</dbReference>
<dbReference type="CDD" id="cd04301">
    <property type="entry name" value="NAT_SF"/>
    <property type="match status" value="1"/>
</dbReference>
<dbReference type="PROSITE" id="PS51186">
    <property type="entry name" value="GNAT"/>
    <property type="match status" value="1"/>
</dbReference>
<dbReference type="InterPro" id="IPR000182">
    <property type="entry name" value="GNAT_dom"/>
</dbReference>
<dbReference type="InterPro" id="IPR016181">
    <property type="entry name" value="Acyl_CoA_acyltransferase"/>
</dbReference>
<name>A0ABZ0PK33_9PROT</name>
<dbReference type="EMBL" id="CP137852">
    <property type="protein sequence ID" value="WPB86089.1"/>
    <property type="molecule type" value="Genomic_DNA"/>
</dbReference>
<keyword evidence="3" id="KW-1185">Reference proteome</keyword>
<feature type="domain" description="N-acetyltransferase" evidence="1">
    <location>
        <begin position="4"/>
        <end position="140"/>
    </location>
</feature>